<dbReference type="eggNOG" id="COG4099">
    <property type="taxonomic scope" value="Bacteria"/>
</dbReference>
<dbReference type="InterPro" id="IPR029058">
    <property type="entry name" value="AB_hydrolase_fold"/>
</dbReference>
<dbReference type="Pfam" id="PF01738">
    <property type="entry name" value="DLH"/>
    <property type="match status" value="1"/>
</dbReference>
<dbReference type="STRING" id="313596.RB2501_07315"/>
<dbReference type="PANTHER" id="PTHR43037">
    <property type="entry name" value="UNNAMED PRODUCT-RELATED"/>
    <property type="match status" value="1"/>
</dbReference>
<keyword evidence="1" id="KW-0732">Signal</keyword>
<dbReference type="Gene3D" id="3.40.50.1820">
    <property type="entry name" value="alpha/beta hydrolase"/>
    <property type="match status" value="1"/>
</dbReference>
<accession>A4CID3</accession>
<dbReference type="EMBL" id="CP001712">
    <property type="protein sequence ID" value="EAR16691.1"/>
    <property type="molecule type" value="Genomic_DNA"/>
</dbReference>
<keyword evidence="4" id="KW-1185">Reference proteome</keyword>
<dbReference type="RefSeq" id="WP_015753448.1">
    <property type="nucleotide sequence ID" value="NC_013222.1"/>
</dbReference>
<name>A4CID3_ROBBH</name>
<organism evidence="3 4">
    <name type="scientific">Robiginitalea biformata (strain ATCC BAA-864 / DSM 15991 / KCTC 12146 / HTCC2501)</name>
    <dbReference type="NCBI Taxonomy" id="313596"/>
    <lineage>
        <taxon>Bacteria</taxon>
        <taxon>Pseudomonadati</taxon>
        <taxon>Bacteroidota</taxon>
        <taxon>Flavobacteriia</taxon>
        <taxon>Flavobacteriales</taxon>
        <taxon>Flavobacteriaceae</taxon>
        <taxon>Robiginitalea</taxon>
    </lineage>
</organism>
<gene>
    <name evidence="3" type="ordered locus">RB2501_07315</name>
</gene>
<dbReference type="PANTHER" id="PTHR43037:SF1">
    <property type="entry name" value="BLL1128 PROTEIN"/>
    <property type="match status" value="1"/>
</dbReference>
<dbReference type="Proteomes" id="UP000009049">
    <property type="component" value="Chromosome"/>
</dbReference>
<dbReference type="OrthoDB" id="9764953at2"/>
<proteinExistence type="predicted"/>
<sequence length="260" mass="28974">MEINKWIAGLLLLAGFTAGAQMESPYEKKRFIQGADTLNYRLLMPEHFEPTEEYPVVLFLHGAGERGSDNEKQLTHGSSLFTSPINRSAFPAIVLAPQCASGDYWAQVEVDRSSYPIGLDFQYEKGPTRSLGLVMELLDSYRGLQYVDNTRIYIMGLSMGGMGTFELLHRLPDVFAAAVPICGAGDPETVAGYADKVPLWIFHGAVDQVVAPDHSLHMVNKLFDAGARPGFTLYDRVNHNSWDYAFAEPELLPWLFSHKK</sequence>
<dbReference type="GO" id="GO:0016787">
    <property type="term" value="F:hydrolase activity"/>
    <property type="evidence" value="ECO:0007669"/>
    <property type="project" value="InterPro"/>
</dbReference>
<dbReference type="InterPro" id="IPR050955">
    <property type="entry name" value="Plant_Biomass_Hydrol_Est"/>
</dbReference>
<evidence type="ECO:0000313" key="3">
    <source>
        <dbReference type="EMBL" id="EAR16691.1"/>
    </source>
</evidence>
<dbReference type="KEGG" id="rbi:RB2501_07315"/>
<evidence type="ECO:0000256" key="1">
    <source>
        <dbReference type="ARBA" id="ARBA00022729"/>
    </source>
</evidence>
<protein>
    <recommendedName>
        <fullName evidence="2">Dienelactone hydrolase domain-containing protein</fullName>
    </recommendedName>
</protein>
<dbReference type="AlphaFoldDB" id="A4CID3"/>
<feature type="domain" description="Dienelactone hydrolase" evidence="2">
    <location>
        <begin position="137"/>
        <end position="239"/>
    </location>
</feature>
<evidence type="ECO:0000313" key="4">
    <source>
        <dbReference type="Proteomes" id="UP000009049"/>
    </source>
</evidence>
<dbReference type="SUPFAM" id="SSF53474">
    <property type="entry name" value="alpha/beta-Hydrolases"/>
    <property type="match status" value="1"/>
</dbReference>
<reference evidence="3 4" key="1">
    <citation type="journal article" date="2009" name="J. Bacteriol.">
        <title>Complete genome sequence of Robiginitalea biformata HTCC2501.</title>
        <authorList>
            <person name="Oh H.M."/>
            <person name="Giovannoni S.J."/>
            <person name="Lee K."/>
            <person name="Ferriera S."/>
            <person name="Johnson J."/>
            <person name="Cho J.C."/>
        </authorList>
    </citation>
    <scope>NUCLEOTIDE SEQUENCE [LARGE SCALE GENOMIC DNA]</scope>
    <source>
        <strain evidence="4">ATCC BAA-864 / HTCC2501 / KCTC 12146</strain>
    </source>
</reference>
<evidence type="ECO:0000259" key="2">
    <source>
        <dbReference type="Pfam" id="PF01738"/>
    </source>
</evidence>
<dbReference type="HOGENOM" id="CLU_064094_0_0_10"/>
<dbReference type="InterPro" id="IPR002925">
    <property type="entry name" value="Dienelactn_hydro"/>
</dbReference>